<dbReference type="InterPro" id="IPR003599">
    <property type="entry name" value="Ig_sub"/>
</dbReference>
<dbReference type="InterPro" id="IPR013783">
    <property type="entry name" value="Ig-like_fold"/>
</dbReference>
<accession>A0A8C3U5W5</accession>
<dbReference type="InterPro" id="IPR007110">
    <property type="entry name" value="Ig-like_dom"/>
</dbReference>
<feature type="signal peptide" evidence="4">
    <location>
        <begin position="1"/>
        <end position="24"/>
    </location>
</feature>
<keyword evidence="3" id="KW-1280">Immunoglobulin</keyword>
<reference evidence="6" key="2">
    <citation type="submission" date="2025-08" db="UniProtKB">
        <authorList>
            <consortium name="Ensembl"/>
        </authorList>
    </citation>
    <scope>IDENTIFICATION</scope>
</reference>
<dbReference type="GO" id="GO:0019814">
    <property type="term" value="C:immunoglobulin complex"/>
    <property type="evidence" value="ECO:0007669"/>
    <property type="project" value="UniProtKB-KW"/>
</dbReference>
<dbReference type="InterPro" id="IPR050199">
    <property type="entry name" value="IgHV"/>
</dbReference>
<dbReference type="GO" id="GO:0002250">
    <property type="term" value="P:adaptive immune response"/>
    <property type="evidence" value="ECO:0007669"/>
    <property type="project" value="UniProtKB-KW"/>
</dbReference>
<protein>
    <recommendedName>
        <fullName evidence="5">Ig-like domain-containing protein</fullName>
    </recommendedName>
</protein>
<dbReference type="Proteomes" id="UP000694563">
    <property type="component" value="Chromosome 38"/>
</dbReference>
<organism evidence="6 7">
    <name type="scientific">Catharus ustulatus</name>
    <name type="common">Russet-backed thrush</name>
    <name type="synonym">Hylocichla ustulatus</name>
    <dbReference type="NCBI Taxonomy" id="91951"/>
    <lineage>
        <taxon>Eukaryota</taxon>
        <taxon>Metazoa</taxon>
        <taxon>Chordata</taxon>
        <taxon>Craniata</taxon>
        <taxon>Vertebrata</taxon>
        <taxon>Euteleostomi</taxon>
        <taxon>Archelosauria</taxon>
        <taxon>Archosauria</taxon>
        <taxon>Dinosauria</taxon>
        <taxon>Saurischia</taxon>
        <taxon>Theropoda</taxon>
        <taxon>Coelurosauria</taxon>
        <taxon>Aves</taxon>
        <taxon>Neognathae</taxon>
        <taxon>Neoaves</taxon>
        <taxon>Telluraves</taxon>
        <taxon>Australaves</taxon>
        <taxon>Passeriformes</taxon>
        <taxon>Turdidae</taxon>
        <taxon>Catharus</taxon>
    </lineage>
</organism>
<keyword evidence="7" id="KW-1185">Reference proteome</keyword>
<dbReference type="InterPro" id="IPR036179">
    <property type="entry name" value="Ig-like_dom_sf"/>
</dbReference>
<dbReference type="Ensembl" id="ENSCUST00005009818.1">
    <property type="protein sequence ID" value="ENSCUSP00005009429.1"/>
    <property type="gene ID" value="ENSCUSG00005006012.1"/>
</dbReference>
<proteinExistence type="predicted"/>
<evidence type="ECO:0000313" key="7">
    <source>
        <dbReference type="Proteomes" id="UP000694563"/>
    </source>
</evidence>
<keyword evidence="1" id="KW-0391">Immunity</keyword>
<keyword evidence="4" id="KW-0732">Signal</keyword>
<keyword evidence="2" id="KW-1064">Adaptive immunity</keyword>
<evidence type="ECO:0000256" key="1">
    <source>
        <dbReference type="ARBA" id="ARBA00022859"/>
    </source>
</evidence>
<dbReference type="Pfam" id="PF07686">
    <property type="entry name" value="V-set"/>
    <property type="match status" value="1"/>
</dbReference>
<reference evidence="6" key="3">
    <citation type="submission" date="2025-09" db="UniProtKB">
        <authorList>
            <consortium name="Ensembl"/>
        </authorList>
    </citation>
    <scope>IDENTIFICATION</scope>
</reference>
<evidence type="ECO:0000259" key="5">
    <source>
        <dbReference type="PROSITE" id="PS50835"/>
    </source>
</evidence>
<reference evidence="6" key="1">
    <citation type="submission" date="2020-10" db="EMBL/GenBank/DDBJ databases">
        <title>Catharus ustulatus (Swainson's thrush) genome, bCatUst1, primary haplotype v2.</title>
        <authorList>
            <person name="Delmore K."/>
            <person name="Vafadar M."/>
            <person name="Formenti G."/>
            <person name="Chow W."/>
            <person name="Pelan S."/>
            <person name="Howe K."/>
            <person name="Rhie A."/>
            <person name="Mountcastle J."/>
            <person name="Haase B."/>
            <person name="Fedrigo O."/>
            <person name="Jarvis E.D."/>
        </authorList>
    </citation>
    <scope>NUCLEOTIDE SEQUENCE [LARGE SCALE GENOMIC DNA]</scope>
</reference>
<dbReference type="PANTHER" id="PTHR23266">
    <property type="entry name" value="IMMUNOGLOBULIN HEAVY CHAIN"/>
    <property type="match status" value="1"/>
</dbReference>
<evidence type="ECO:0000256" key="4">
    <source>
        <dbReference type="SAM" id="SignalP"/>
    </source>
</evidence>
<dbReference type="FunFam" id="2.60.40.10:FF:002198">
    <property type="entry name" value="Immunoglobulin heavy variable 5-2"/>
    <property type="match status" value="1"/>
</dbReference>
<sequence>MRNRIRAWPGLGVVLLRCPGPTWQGQQGQEGIGRCWGHNFGPAVEIWRLWFELFPSPPLLIPTGLRTVVTLLESGGDLQPPGGSMALVCRASGFDFGSFSVLWVRQSPGKALEWVAGIHSGGGSKYYASSVKGRFSISRDNGQNSVTLTMNSLKDEDSGIYFCTKSYYANEGDYNACAQCVARADSHPSPHCWVPKFPKIPPKFQFLFQCRTYRWCW</sequence>
<dbReference type="GO" id="GO:0005576">
    <property type="term" value="C:extracellular region"/>
    <property type="evidence" value="ECO:0007669"/>
    <property type="project" value="UniProtKB-ARBA"/>
</dbReference>
<dbReference type="PROSITE" id="PS50835">
    <property type="entry name" value="IG_LIKE"/>
    <property type="match status" value="1"/>
</dbReference>
<evidence type="ECO:0000256" key="3">
    <source>
        <dbReference type="ARBA" id="ARBA00043265"/>
    </source>
</evidence>
<evidence type="ECO:0000256" key="2">
    <source>
        <dbReference type="ARBA" id="ARBA00023130"/>
    </source>
</evidence>
<dbReference type="Gene3D" id="2.60.40.10">
    <property type="entry name" value="Immunoglobulins"/>
    <property type="match status" value="1"/>
</dbReference>
<name>A0A8C3U5W5_CATUS</name>
<dbReference type="SMART" id="SM00406">
    <property type="entry name" value="IGv"/>
    <property type="match status" value="1"/>
</dbReference>
<feature type="chain" id="PRO_5034071166" description="Ig-like domain-containing protein" evidence="4">
    <location>
        <begin position="25"/>
        <end position="217"/>
    </location>
</feature>
<dbReference type="InterPro" id="IPR013106">
    <property type="entry name" value="Ig_V-set"/>
</dbReference>
<dbReference type="SMART" id="SM00409">
    <property type="entry name" value="IG"/>
    <property type="match status" value="1"/>
</dbReference>
<evidence type="ECO:0000313" key="6">
    <source>
        <dbReference type="Ensembl" id="ENSCUSP00005009429.1"/>
    </source>
</evidence>
<dbReference type="SUPFAM" id="SSF48726">
    <property type="entry name" value="Immunoglobulin"/>
    <property type="match status" value="1"/>
</dbReference>
<feature type="domain" description="Ig-like" evidence="5">
    <location>
        <begin position="57"/>
        <end position="164"/>
    </location>
</feature>
<dbReference type="AlphaFoldDB" id="A0A8C3U5W5"/>